<organism evidence="1 2">
    <name type="scientific">Zea mays</name>
    <name type="common">Maize</name>
    <dbReference type="NCBI Taxonomy" id="4577"/>
    <lineage>
        <taxon>Eukaryota</taxon>
        <taxon>Viridiplantae</taxon>
        <taxon>Streptophyta</taxon>
        <taxon>Embryophyta</taxon>
        <taxon>Tracheophyta</taxon>
        <taxon>Spermatophyta</taxon>
        <taxon>Magnoliopsida</taxon>
        <taxon>Liliopsida</taxon>
        <taxon>Poales</taxon>
        <taxon>Poaceae</taxon>
        <taxon>PACMAD clade</taxon>
        <taxon>Panicoideae</taxon>
        <taxon>Andropogonodae</taxon>
        <taxon>Andropogoneae</taxon>
        <taxon>Tripsacinae</taxon>
        <taxon>Zea</taxon>
    </lineage>
</organism>
<reference evidence="2" key="1">
    <citation type="journal article" date="2009" name="Science">
        <title>The B73 maize genome: complexity, diversity, and dynamics.</title>
        <authorList>
            <person name="Schnable P.S."/>
            <person name="Ware D."/>
            <person name="Fulton R.S."/>
            <person name="Stein J.C."/>
            <person name="Wei F."/>
            <person name="Pasternak S."/>
            <person name="Liang C."/>
            <person name="Zhang J."/>
            <person name="Fulton L."/>
            <person name="Graves T.A."/>
            <person name="Minx P."/>
            <person name="Reily A.D."/>
            <person name="Courtney L."/>
            <person name="Kruchowski S.S."/>
            <person name="Tomlinson C."/>
            <person name="Strong C."/>
            <person name="Delehaunty K."/>
            <person name="Fronick C."/>
            <person name="Courtney B."/>
            <person name="Rock S.M."/>
            <person name="Belter E."/>
            <person name="Du F."/>
            <person name="Kim K."/>
            <person name="Abbott R.M."/>
            <person name="Cotton M."/>
            <person name="Levy A."/>
            <person name="Marchetto P."/>
            <person name="Ochoa K."/>
            <person name="Jackson S.M."/>
            <person name="Gillam B."/>
            <person name="Chen W."/>
            <person name="Yan L."/>
            <person name="Higginbotham J."/>
            <person name="Cardenas M."/>
            <person name="Waligorski J."/>
            <person name="Applebaum E."/>
            <person name="Phelps L."/>
            <person name="Falcone J."/>
            <person name="Kanchi K."/>
            <person name="Thane T."/>
            <person name="Scimone A."/>
            <person name="Thane N."/>
            <person name="Henke J."/>
            <person name="Wang T."/>
            <person name="Ruppert J."/>
            <person name="Shah N."/>
            <person name="Rotter K."/>
            <person name="Hodges J."/>
            <person name="Ingenthron E."/>
            <person name="Cordes M."/>
            <person name="Kohlberg S."/>
            <person name="Sgro J."/>
            <person name="Delgado B."/>
            <person name="Mead K."/>
            <person name="Chinwalla A."/>
            <person name="Leonard S."/>
            <person name="Crouse K."/>
            <person name="Collura K."/>
            <person name="Kudrna D."/>
            <person name="Currie J."/>
            <person name="He R."/>
            <person name="Angelova A."/>
            <person name="Rajasekar S."/>
            <person name="Mueller T."/>
            <person name="Lomeli R."/>
            <person name="Scara G."/>
            <person name="Ko A."/>
            <person name="Delaney K."/>
            <person name="Wissotski M."/>
            <person name="Lopez G."/>
            <person name="Campos D."/>
            <person name="Braidotti M."/>
            <person name="Ashley E."/>
            <person name="Golser W."/>
            <person name="Kim H."/>
            <person name="Lee S."/>
            <person name="Lin J."/>
            <person name="Dujmic Z."/>
            <person name="Kim W."/>
            <person name="Talag J."/>
            <person name="Zuccolo A."/>
            <person name="Fan C."/>
            <person name="Sebastian A."/>
            <person name="Kramer M."/>
            <person name="Spiegel L."/>
            <person name="Nascimento L."/>
            <person name="Zutavern T."/>
            <person name="Miller B."/>
            <person name="Ambroise C."/>
            <person name="Muller S."/>
            <person name="Spooner W."/>
            <person name="Narechania A."/>
            <person name="Ren L."/>
            <person name="Wei S."/>
            <person name="Kumari S."/>
            <person name="Faga B."/>
            <person name="Levy M.J."/>
            <person name="McMahan L."/>
            <person name="Van Buren P."/>
            <person name="Vaughn M.W."/>
            <person name="Ying K."/>
            <person name="Yeh C.-T."/>
            <person name="Emrich S.J."/>
            <person name="Jia Y."/>
            <person name="Kalyanaraman A."/>
            <person name="Hsia A.-P."/>
            <person name="Barbazuk W.B."/>
            <person name="Baucom R.S."/>
            <person name="Brutnell T.P."/>
            <person name="Carpita N.C."/>
            <person name="Chaparro C."/>
            <person name="Chia J.-M."/>
            <person name="Deragon J.-M."/>
            <person name="Estill J.C."/>
            <person name="Fu Y."/>
            <person name="Jeddeloh J.A."/>
            <person name="Han Y."/>
            <person name="Lee H."/>
            <person name="Li P."/>
            <person name="Lisch D.R."/>
            <person name="Liu S."/>
            <person name="Liu Z."/>
            <person name="Nagel D.H."/>
            <person name="McCann M.C."/>
            <person name="SanMiguel P."/>
            <person name="Myers A.M."/>
            <person name="Nettleton D."/>
            <person name="Nguyen J."/>
            <person name="Penning B.W."/>
            <person name="Ponnala L."/>
            <person name="Schneider K.L."/>
            <person name="Schwartz D.C."/>
            <person name="Sharma A."/>
            <person name="Soderlund C."/>
            <person name="Springer N.M."/>
            <person name="Sun Q."/>
            <person name="Wang H."/>
            <person name="Waterman M."/>
            <person name="Westerman R."/>
            <person name="Wolfgruber T.K."/>
            <person name="Yang L."/>
            <person name="Yu Y."/>
            <person name="Zhang L."/>
            <person name="Zhou S."/>
            <person name="Zhu Q."/>
            <person name="Bennetzen J.L."/>
            <person name="Dawe R.K."/>
            <person name="Jiang J."/>
            <person name="Jiang N."/>
            <person name="Presting G.G."/>
            <person name="Wessler S.R."/>
            <person name="Aluru S."/>
            <person name="Martienssen R.A."/>
            <person name="Clifton S.W."/>
            <person name="McCombie W.R."/>
            <person name="Wing R.A."/>
            <person name="Wilson R.K."/>
        </authorList>
    </citation>
    <scope>NUCLEOTIDE SEQUENCE [LARGE SCALE GENOMIC DNA]</scope>
    <source>
        <strain evidence="2">cv. B73</strain>
    </source>
</reference>
<dbReference type="EnsemblPlants" id="Zm00001eb246050_T001">
    <property type="protein sequence ID" value="Zm00001eb246050_P001"/>
    <property type="gene ID" value="Zm00001eb246050"/>
</dbReference>
<reference evidence="1" key="2">
    <citation type="submission" date="2019-07" db="EMBL/GenBank/DDBJ databases">
        <authorList>
            <person name="Seetharam A."/>
            <person name="Woodhouse M."/>
            <person name="Cannon E."/>
        </authorList>
    </citation>
    <scope>NUCLEOTIDE SEQUENCE [LARGE SCALE GENOMIC DNA]</scope>
    <source>
        <strain evidence="1">cv. B73</strain>
    </source>
</reference>
<reference evidence="1" key="3">
    <citation type="submission" date="2021-05" db="UniProtKB">
        <authorList>
            <consortium name="EnsemblPlants"/>
        </authorList>
    </citation>
    <scope>IDENTIFICATION</scope>
    <source>
        <strain evidence="1">cv. B73</strain>
    </source>
</reference>
<keyword evidence="2" id="KW-1185">Reference proteome</keyword>
<evidence type="ECO:0000313" key="1">
    <source>
        <dbReference type="EnsemblPlants" id="Zm00001eb246050_P001"/>
    </source>
</evidence>
<sequence>MANASPQWLTLAHLPTSLPLPRPAMAIAFDSPTSSPAEIPALKYARFCCLDLVPLLSPRFCHHRHQLRAFPPLLPPRRGLLCVTPLELAILLPARLRGACETVPVAAETRHGDMEGFVRGIMVILIHPTDTPCGRPSKLQN</sequence>
<protein>
    <submittedName>
        <fullName evidence="1">Uncharacterized protein</fullName>
    </submittedName>
</protein>
<dbReference type="Gramene" id="Zm00001eb246050_T001">
    <property type="protein sequence ID" value="Zm00001eb246050_P001"/>
    <property type="gene ID" value="Zm00001eb246050"/>
</dbReference>
<dbReference type="AlphaFoldDB" id="A0A804PL85"/>
<dbReference type="InParanoid" id="A0A804PL85"/>
<accession>A0A804PL85</accession>
<proteinExistence type="predicted"/>
<dbReference type="Proteomes" id="UP000007305">
    <property type="component" value="Chromosome 5"/>
</dbReference>
<evidence type="ECO:0000313" key="2">
    <source>
        <dbReference type="Proteomes" id="UP000007305"/>
    </source>
</evidence>
<name>A0A804PL85_MAIZE</name>